<dbReference type="GO" id="GO:0006099">
    <property type="term" value="P:tricarboxylic acid cycle"/>
    <property type="evidence" value="ECO:0007669"/>
    <property type="project" value="UniProtKB-UniPathway"/>
</dbReference>
<dbReference type="InterPro" id="IPR002020">
    <property type="entry name" value="Citrate_synthase"/>
</dbReference>
<reference evidence="6 7" key="1">
    <citation type="submission" date="2019-01" db="EMBL/GenBank/DDBJ databases">
        <title>Ktedonosporobacter rubrisoli SCAWS-G2.</title>
        <authorList>
            <person name="Huang Y."/>
            <person name="Yan B."/>
        </authorList>
    </citation>
    <scope>NUCLEOTIDE SEQUENCE [LARGE SCALE GENOMIC DNA]</scope>
    <source>
        <strain evidence="6 7">SCAWS-G2</strain>
    </source>
</reference>
<protein>
    <recommendedName>
        <fullName evidence="3">citrate synthase (unknown stereospecificity)</fullName>
        <ecNumber evidence="3">2.3.3.16</ecNumber>
    </recommendedName>
</protein>
<accession>A0A4V0YYJ5</accession>
<dbReference type="GO" id="GO:0006355">
    <property type="term" value="P:regulation of DNA-templated transcription"/>
    <property type="evidence" value="ECO:0007669"/>
    <property type="project" value="InterPro"/>
</dbReference>
<dbReference type="InterPro" id="IPR009061">
    <property type="entry name" value="DNA-bd_dom_put_sf"/>
</dbReference>
<feature type="domain" description="HTH merR-type" evidence="5">
    <location>
        <begin position="9"/>
        <end position="61"/>
    </location>
</feature>
<dbReference type="Pfam" id="PF00285">
    <property type="entry name" value="Citrate_synt"/>
    <property type="match status" value="1"/>
</dbReference>
<organism evidence="6 7">
    <name type="scientific">Ktedonosporobacter rubrisoli</name>
    <dbReference type="NCBI Taxonomy" id="2509675"/>
    <lineage>
        <taxon>Bacteria</taxon>
        <taxon>Bacillati</taxon>
        <taxon>Chloroflexota</taxon>
        <taxon>Ktedonobacteria</taxon>
        <taxon>Ktedonobacterales</taxon>
        <taxon>Ktedonosporobacteraceae</taxon>
        <taxon>Ktedonosporobacter</taxon>
    </lineage>
</organism>
<sequence>MSGERYVSAQEAAAELGVSLATLYAYVSRGLVRSQAVGGSRRVRAYLAEDIQRLKERKEVRQNPEKIASKALNWGDPVLDSELMLVGNGHVYYRGQDVLHLAESWTTEQVAALIWNVPGWQDDPERVGKELFATQRPEPAFLEEFAVFCRQEHLAQLTPLEQFQAALPWLASKDLAVYSQRPEAAIAAAARLLWLFTASLTASTTLEETIPQTLQRAWAPGEPRAAKLLNTILILNADNELAISAFTARCAASTGATLYGCVQAALATFEGLKSSGRFLRTQQFFSEGSHLEQARQTLVKRLKQGETIPGFGHPLFPKGDPRVYSSLNALHRYFPDAPGTIFIMALVDEARTLLDLHPNADLVYAALAQVLGFSAEQAFALFALARSVGWMGHSLEQAQSGQAIRPRAHYTGIQPE</sequence>
<evidence type="ECO:0000256" key="4">
    <source>
        <dbReference type="ARBA" id="ARBA00022679"/>
    </source>
</evidence>
<dbReference type="InterPro" id="IPR036969">
    <property type="entry name" value="Citrate_synthase_sf"/>
</dbReference>
<evidence type="ECO:0000256" key="2">
    <source>
        <dbReference type="ARBA" id="ARBA00010566"/>
    </source>
</evidence>
<dbReference type="RefSeq" id="WP_129887229.1">
    <property type="nucleotide sequence ID" value="NZ_CP035758.1"/>
</dbReference>
<dbReference type="GO" id="GO:0003677">
    <property type="term" value="F:DNA binding"/>
    <property type="evidence" value="ECO:0007669"/>
    <property type="project" value="InterPro"/>
</dbReference>
<keyword evidence="7" id="KW-1185">Reference proteome</keyword>
<dbReference type="PANTHER" id="PTHR11739:SF4">
    <property type="entry name" value="CITRATE SYNTHASE, PEROXISOMAL"/>
    <property type="match status" value="1"/>
</dbReference>
<dbReference type="GO" id="GO:0005975">
    <property type="term" value="P:carbohydrate metabolic process"/>
    <property type="evidence" value="ECO:0007669"/>
    <property type="project" value="TreeGrafter"/>
</dbReference>
<dbReference type="PANTHER" id="PTHR11739">
    <property type="entry name" value="CITRATE SYNTHASE"/>
    <property type="match status" value="1"/>
</dbReference>
<evidence type="ECO:0000256" key="1">
    <source>
        <dbReference type="ARBA" id="ARBA00005163"/>
    </source>
</evidence>
<gene>
    <name evidence="6" type="ORF">EPA93_10630</name>
</gene>
<dbReference type="InterPro" id="IPR016142">
    <property type="entry name" value="Citrate_synth-like_lrg_a-sub"/>
</dbReference>
<dbReference type="KEGG" id="kbs:EPA93_10630"/>
<dbReference type="Pfam" id="PF13411">
    <property type="entry name" value="MerR_1"/>
    <property type="match status" value="1"/>
</dbReference>
<dbReference type="UniPathway" id="UPA00223"/>
<dbReference type="PRINTS" id="PR00143">
    <property type="entry name" value="CITRTSNTHASE"/>
</dbReference>
<dbReference type="EMBL" id="CP035758">
    <property type="protein sequence ID" value="QBD76441.1"/>
    <property type="molecule type" value="Genomic_DNA"/>
</dbReference>
<comment type="pathway">
    <text evidence="1">Carbohydrate metabolism; tricarboxylic acid cycle.</text>
</comment>
<dbReference type="GO" id="GO:0036440">
    <property type="term" value="F:citrate synthase activity"/>
    <property type="evidence" value="ECO:0007669"/>
    <property type="project" value="UniProtKB-EC"/>
</dbReference>
<dbReference type="Gene3D" id="1.10.1660.10">
    <property type="match status" value="1"/>
</dbReference>
<evidence type="ECO:0000256" key="3">
    <source>
        <dbReference type="ARBA" id="ARBA00012972"/>
    </source>
</evidence>
<dbReference type="CDD" id="cd06102">
    <property type="entry name" value="citrate_synt_like_2"/>
    <property type="match status" value="1"/>
</dbReference>
<comment type="similarity">
    <text evidence="2">Belongs to the citrate synthase family.</text>
</comment>
<dbReference type="AlphaFoldDB" id="A0A4V0YYJ5"/>
<dbReference type="Gene3D" id="1.10.580.10">
    <property type="entry name" value="Citrate Synthase, domain 1"/>
    <property type="match status" value="1"/>
</dbReference>
<dbReference type="SUPFAM" id="SSF48256">
    <property type="entry name" value="Citrate synthase"/>
    <property type="match status" value="1"/>
</dbReference>
<keyword evidence="4" id="KW-0808">Transferase</keyword>
<proteinExistence type="inferred from homology"/>
<name>A0A4V0YYJ5_KTERU</name>
<evidence type="ECO:0000313" key="6">
    <source>
        <dbReference type="EMBL" id="QBD76441.1"/>
    </source>
</evidence>
<evidence type="ECO:0000259" key="5">
    <source>
        <dbReference type="Pfam" id="PF13411"/>
    </source>
</evidence>
<dbReference type="InterPro" id="IPR000551">
    <property type="entry name" value="MerR-type_HTH_dom"/>
</dbReference>
<dbReference type="GO" id="GO:0005829">
    <property type="term" value="C:cytosol"/>
    <property type="evidence" value="ECO:0007669"/>
    <property type="project" value="TreeGrafter"/>
</dbReference>
<dbReference type="Proteomes" id="UP000290365">
    <property type="component" value="Chromosome"/>
</dbReference>
<dbReference type="EC" id="2.3.3.16" evidence="3"/>
<dbReference type="OrthoDB" id="9786046at2"/>
<dbReference type="InterPro" id="IPR016143">
    <property type="entry name" value="Citrate_synth-like_sm_a-sub"/>
</dbReference>
<dbReference type="Gene3D" id="1.10.230.10">
    <property type="entry name" value="Cytochrome P450-Terp, domain 2"/>
    <property type="match status" value="1"/>
</dbReference>
<dbReference type="SUPFAM" id="SSF46955">
    <property type="entry name" value="Putative DNA-binding domain"/>
    <property type="match status" value="1"/>
</dbReference>
<evidence type="ECO:0000313" key="7">
    <source>
        <dbReference type="Proteomes" id="UP000290365"/>
    </source>
</evidence>